<dbReference type="InterPro" id="IPR011761">
    <property type="entry name" value="ATP-grasp"/>
</dbReference>
<accession>A0A0B2UFA4</accession>
<evidence type="ECO:0000256" key="3">
    <source>
        <dbReference type="ARBA" id="ARBA00022840"/>
    </source>
</evidence>
<evidence type="ECO:0000256" key="4">
    <source>
        <dbReference type="PROSITE-ProRule" id="PRU00409"/>
    </source>
</evidence>
<protein>
    <submittedName>
        <fullName evidence="6">Biotin carboxylase</fullName>
    </submittedName>
</protein>
<dbReference type="SUPFAM" id="SSF56059">
    <property type="entry name" value="Glutathione synthetase ATP-binding domain-like"/>
    <property type="match status" value="1"/>
</dbReference>
<dbReference type="Pfam" id="PF02655">
    <property type="entry name" value="ATP-grasp_3"/>
    <property type="match status" value="1"/>
</dbReference>
<gene>
    <name evidence="6" type="ORF">DH17_10170</name>
</gene>
<dbReference type="Gene3D" id="3.40.50.20">
    <property type="match status" value="1"/>
</dbReference>
<dbReference type="PANTHER" id="PTHR43585">
    <property type="entry name" value="FUMIPYRROLE BIOSYNTHESIS PROTEIN C"/>
    <property type="match status" value="1"/>
</dbReference>
<evidence type="ECO:0000256" key="2">
    <source>
        <dbReference type="ARBA" id="ARBA00022741"/>
    </source>
</evidence>
<keyword evidence="2 4" id="KW-0547">Nucleotide-binding</keyword>
<sequence>MKHVLIINRYDDELSDFNKYIDHDAVHVSYISLIETMRYITSSNCYCIAGLEQLNEEDVLKEAVKIYEKKPIDYVIAISEYDLDAAARIRTELNIVGATVEDNLLCRNKKKMKDALAHSTVRYPKYAEVSSHQDIEKFLLESGSAIILKPQVGAASEGVIKISELQDIPHLSSYAGYEVEEFIEGDIYHVDAIISDNKMPYFKVSKYINTCLDYRNGTPLGSVTIDNSEFIQKVERFTLDVCKFLKLRDQAIHLEFIESQGELVFLEVGGRVGGGEIPFITLRNESVDLYEMWIKAAMNIPLEPVNTKITGFLMMPNPYSSGFLFNGIKELENETITYQLIRESGDHNNFSYENIPAKIHFMGESQIQVEAAIKSSMKILQSAICQNHHSNFHMSEPA</sequence>
<dbReference type="Gene3D" id="3.30.1490.20">
    <property type="entry name" value="ATP-grasp fold, A domain"/>
    <property type="match status" value="1"/>
</dbReference>
<name>A0A0B2UFA4_9GAMM</name>
<dbReference type="AlphaFoldDB" id="A0A0B2UFA4"/>
<dbReference type="InterPro" id="IPR013815">
    <property type="entry name" value="ATP_grasp_subdomain_1"/>
</dbReference>
<keyword evidence="3 4" id="KW-0067">ATP-binding</keyword>
<dbReference type="GO" id="GO:0016874">
    <property type="term" value="F:ligase activity"/>
    <property type="evidence" value="ECO:0007669"/>
    <property type="project" value="UniProtKB-KW"/>
</dbReference>
<evidence type="ECO:0000256" key="1">
    <source>
        <dbReference type="ARBA" id="ARBA00022598"/>
    </source>
</evidence>
<dbReference type="GO" id="GO:0046872">
    <property type="term" value="F:metal ion binding"/>
    <property type="evidence" value="ECO:0007669"/>
    <property type="project" value="InterPro"/>
</dbReference>
<dbReference type="EMBL" id="JHQK01000003">
    <property type="protein sequence ID" value="KHN68063.1"/>
    <property type="molecule type" value="Genomic_DNA"/>
</dbReference>
<dbReference type="Gene3D" id="3.30.470.20">
    <property type="entry name" value="ATP-grasp fold, B domain"/>
    <property type="match status" value="1"/>
</dbReference>
<feature type="domain" description="ATP-grasp" evidence="5">
    <location>
        <begin position="113"/>
        <end position="298"/>
    </location>
</feature>
<reference evidence="6 7" key="1">
    <citation type="submission" date="2014-03" db="EMBL/GenBank/DDBJ databases">
        <title>Genome sequence of the diesel-degrader and plant-growth promoter Acinetobacter oleivorans PF-1 isolated from the roots of poplar tree.</title>
        <authorList>
            <person name="Gkorezis P."/>
            <person name="van Hamme J."/>
            <person name="Rineau F."/>
            <person name="Vangronsveld J."/>
            <person name="Francetti A."/>
        </authorList>
    </citation>
    <scope>NUCLEOTIDE SEQUENCE [LARGE SCALE GENOMIC DNA]</scope>
    <source>
        <strain evidence="6 7">PF1</strain>
    </source>
</reference>
<dbReference type="InterPro" id="IPR003806">
    <property type="entry name" value="ATP-grasp_PylC-type"/>
</dbReference>
<dbReference type="PROSITE" id="PS50975">
    <property type="entry name" value="ATP_GRASP"/>
    <property type="match status" value="1"/>
</dbReference>
<evidence type="ECO:0000259" key="5">
    <source>
        <dbReference type="PROSITE" id="PS50975"/>
    </source>
</evidence>
<organism evidence="6 7">
    <name type="scientific">Acinetobacter oleivorans</name>
    <dbReference type="NCBI Taxonomy" id="1148157"/>
    <lineage>
        <taxon>Bacteria</taxon>
        <taxon>Pseudomonadati</taxon>
        <taxon>Pseudomonadota</taxon>
        <taxon>Gammaproteobacteria</taxon>
        <taxon>Moraxellales</taxon>
        <taxon>Moraxellaceae</taxon>
        <taxon>Acinetobacter</taxon>
    </lineage>
</organism>
<proteinExistence type="predicted"/>
<dbReference type="InterPro" id="IPR052032">
    <property type="entry name" value="ATP-dep_AA_Ligase"/>
</dbReference>
<evidence type="ECO:0000313" key="7">
    <source>
        <dbReference type="Proteomes" id="UP000031012"/>
    </source>
</evidence>
<evidence type="ECO:0000313" key="6">
    <source>
        <dbReference type="EMBL" id="KHN68063.1"/>
    </source>
</evidence>
<dbReference type="Proteomes" id="UP000031012">
    <property type="component" value="Unassembled WGS sequence"/>
</dbReference>
<keyword evidence="1" id="KW-0436">Ligase</keyword>
<dbReference type="GO" id="GO:0005524">
    <property type="term" value="F:ATP binding"/>
    <property type="evidence" value="ECO:0007669"/>
    <property type="project" value="UniProtKB-UniRule"/>
</dbReference>
<comment type="caution">
    <text evidence="6">The sequence shown here is derived from an EMBL/GenBank/DDBJ whole genome shotgun (WGS) entry which is preliminary data.</text>
</comment>
<dbReference type="PANTHER" id="PTHR43585:SF2">
    <property type="entry name" value="ATP-GRASP ENZYME FSQD"/>
    <property type="match status" value="1"/>
</dbReference>